<evidence type="ECO:0000256" key="7">
    <source>
        <dbReference type="ARBA" id="ARBA00023024"/>
    </source>
</evidence>
<dbReference type="EMBL" id="JAXCGZ010010220">
    <property type="protein sequence ID" value="KAK7075715.1"/>
    <property type="molecule type" value="Genomic_DNA"/>
</dbReference>
<dbReference type="SUPFAM" id="SSF54556">
    <property type="entry name" value="Chitinase insertion domain"/>
    <property type="match status" value="1"/>
</dbReference>
<feature type="compositionally biased region" description="Low complexity" evidence="11">
    <location>
        <begin position="261"/>
        <end position="276"/>
    </location>
</feature>
<keyword evidence="8" id="KW-1015">Disulfide bond</keyword>
<feature type="compositionally biased region" description="Low complexity" evidence="11">
    <location>
        <begin position="707"/>
        <end position="716"/>
    </location>
</feature>
<dbReference type="Pfam" id="PF00704">
    <property type="entry name" value="Glyco_hydro_18"/>
    <property type="match status" value="1"/>
</dbReference>
<dbReference type="GO" id="GO:0005576">
    <property type="term" value="C:extracellular region"/>
    <property type="evidence" value="ECO:0007669"/>
    <property type="project" value="InterPro"/>
</dbReference>
<evidence type="ECO:0000256" key="5">
    <source>
        <dbReference type="ARBA" id="ARBA00022729"/>
    </source>
</evidence>
<dbReference type="Proteomes" id="UP001381693">
    <property type="component" value="Unassembled WGS sequence"/>
</dbReference>
<dbReference type="PANTHER" id="PTHR11177">
    <property type="entry name" value="CHITINASE"/>
    <property type="match status" value="1"/>
</dbReference>
<feature type="compositionally biased region" description="Polar residues" evidence="11">
    <location>
        <begin position="619"/>
        <end position="637"/>
    </location>
</feature>
<feature type="region of interest" description="Disordered" evidence="11">
    <location>
        <begin position="247"/>
        <end position="438"/>
    </location>
</feature>
<feature type="compositionally biased region" description="Polar residues" evidence="11">
    <location>
        <begin position="1857"/>
        <end position="1871"/>
    </location>
</feature>
<feature type="compositionally biased region" description="Low complexity" evidence="11">
    <location>
        <begin position="1951"/>
        <end position="1982"/>
    </location>
</feature>
<feature type="region of interest" description="Disordered" evidence="11">
    <location>
        <begin position="1738"/>
        <end position="1885"/>
    </location>
</feature>
<protein>
    <recommendedName>
        <fullName evidence="3">chitinase</fullName>
        <ecNumber evidence="3">3.2.1.14</ecNumber>
    </recommendedName>
</protein>
<evidence type="ECO:0000256" key="9">
    <source>
        <dbReference type="ARBA" id="ARBA00023277"/>
    </source>
</evidence>
<feature type="compositionally biased region" description="Basic and acidic residues" evidence="11">
    <location>
        <begin position="1845"/>
        <end position="1856"/>
    </location>
</feature>
<dbReference type="InterPro" id="IPR017853">
    <property type="entry name" value="GH"/>
</dbReference>
<keyword evidence="14" id="KW-0326">Glycosidase</keyword>
<evidence type="ECO:0000256" key="3">
    <source>
        <dbReference type="ARBA" id="ARBA00012729"/>
    </source>
</evidence>
<feature type="compositionally biased region" description="Low complexity" evidence="11">
    <location>
        <begin position="409"/>
        <end position="420"/>
    </location>
</feature>
<dbReference type="GO" id="GO:0006032">
    <property type="term" value="P:chitin catabolic process"/>
    <property type="evidence" value="ECO:0007669"/>
    <property type="project" value="UniProtKB-KW"/>
</dbReference>
<dbReference type="FunFam" id="2.170.140.10:FF:000005">
    <property type="entry name" value="Acidic mammalian chitinase"/>
    <property type="match status" value="1"/>
</dbReference>
<dbReference type="Gene3D" id="3.20.20.80">
    <property type="entry name" value="Glycosidases"/>
    <property type="match status" value="1"/>
</dbReference>
<dbReference type="InterPro" id="IPR001223">
    <property type="entry name" value="Glyco_hydro18_cat"/>
</dbReference>
<dbReference type="EC" id="3.2.1.14" evidence="3"/>
<keyword evidence="5" id="KW-0732">Signal</keyword>
<feature type="domain" description="Chitin-binding type-2" evidence="12">
    <location>
        <begin position="438"/>
        <end position="499"/>
    </location>
</feature>
<proteinExistence type="inferred from homology"/>
<evidence type="ECO:0000256" key="11">
    <source>
        <dbReference type="SAM" id="MobiDB-lite"/>
    </source>
</evidence>
<feature type="compositionally biased region" description="Polar residues" evidence="11">
    <location>
        <begin position="302"/>
        <end position="333"/>
    </location>
</feature>
<name>A0AAN9A855_HALRR</name>
<reference evidence="14 15" key="1">
    <citation type="submission" date="2023-11" db="EMBL/GenBank/DDBJ databases">
        <title>Halocaridina rubra genome assembly.</title>
        <authorList>
            <person name="Smith C."/>
        </authorList>
    </citation>
    <scope>NUCLEOTIDE SEQUENCE [LARGE SCALE GENOMIC DNA]</scope>
    <source>
        <strain evidence="14">EP-1</strain>
        <tissue evidence="14">Whole</tissue>
    </source>
</reference>
<dbReference type="SMART" id="SM00494">
    <property type="entry name" value="ChtBD2"/>
    <property type="match status" value="2"/>
</dbReference>
<dbReference type="Gene3D" id="3.10.50.10">
    <property type="match status" value="1"/>
</dbReference>
<feature type="compositionally biased region" description="Polar residues" evidence="11">
    <location>
        <begin position="729"/>
        <end position="739"/>
    </location>
</feature>
<feature type="compositionally biased region" description="Basic and acidic residues" evidence="11">
    <location>
        <begin position="287"/>
        <end position="300"/>
    </location>
</feature>
<feature type="compositionally biased region" description="Low complexity" evidence="11">
    <location>
        <begin position="511"/>
        <end position="525"/>
    </location>
</feature>
<feature type="non-terminal residue" evidence="14">
    <location>
        <position position="1"/>
    </location>
</feature>
<evidence type="ECO:0000313" key="14">
    <source>
        <dbReference type="EMBL" id="KAK7075715.1"/>
    </source>
</evidence>
<evidence type="ECO:0000256" key="1">
    <source>
        <dbReference type="ARBA" id="ARBA00000822"/>
    </source>
</evidence>
<evidence type="ECO:0000256" key="2">
    <source>
        <dbReference type="ARBA" id="ARBA00009121"/>
    </source>
</evidence>
<dbReference type="InterPro" id="IPR002557">
    <property type="entry name" value="Chitin-bd_dom"/>
</dbReference>
<keyword evidence="9" id="KW-0119">Carbohydrate metabolism</keyword>
<keyword evidence="7" id="KW-0146">Chitin degradation</keyword>
<dbReference type="Gene3D" id="2.170.140.10">
    <property type="entry name" value="Chitin binding domain"/>
    <property type="match status" value="2"/>
</dbReference>
<dbReference type="InterPro" id="IPR011583">
    <property type="entry name" value="Chitinase_II/V-like_cat"/>
</dbReference>
<dbReference type="InterPro" id="IPR050314">
    <property type="entry name" value="Glycosyl_Hydrlase_18"/>
</dbReference>
<feature type="domain" description="GH18" evidence="13">
    <location>
        <begin position="1"/>
        <end position="233"/>
    </location>
</feature>
<feature type="compositionally biased region" description="Polar residues" evidence="11">
    <location>
        <begin position="277"/>
        <end position="286"/>
    </location>
</feature>
<comment type="caution">
    <text evidence="14">The sequence shown here is derived from an EMBL/GenBank/DDBJ whole genome shotgun (WGS) entry which is preliminary data.</text>
</comment>
<organism evidence="14 15">
    <name type="scientific">Halocaridina rubra</name>
    <name type="common">Hawaiian red shrimp</name>
    <dbReference type="NCBI Taxonomy" id="373956"/>
    <lineage>
        <taxon>Eukaryota</taxon>
        <taxon>Metazoa</taxon>
        <taxon>Ecdysozoa</taxon>
        <taxon>Arthropoda</taxon>
        <taxon>Crustacea</taxon>
        <taxon>Multicrustacea</taxon>
        <taxon>Malacostraca</taxon>
        <taxon>Eumalacostraca</taxon>
        <taxon>Eucarida</taxon>
        <taxon>Decapoda</taxon>
        <taxon>Pleocyemata</taxon>
        <taxon>Caridea</taxon>
        <taxon>Atyoidea</taxon>
        <taxon>Atyidae</taxon>
        <taxon>Halocaridina</taxon>
    </lineage>
</organism>
<dbReference type="PANTHER" id="PTHR11177:SF399">
    <property type="entry name" value="CHITINASE 6, ISOFORM C"/>
    <property type="match status" value="1"/>
</dbReference>
<evidence type="ECO:0000256" key="6">
    <source>
        <dbReference type="ARBA" id="ARBA00022801"/>
    </source>
</evidence>
<evidence type="ECO:0000256" key="10">
    <source>
        <dbReference type="ARBA" id="ARBA00023326"/>
    </source>
</evidence>
<evidence type="ECO:0000256" key="4">
    <source>
        <dbReference type="ARBA" id="ARBA00022669"/>
    </source>
</evidence>
<feature type="region of interest" description="Disordered" evidence="11">
    <location>
        <begin position="585"/>
        <end position="739"/>
    </location>
</feature>
<dbReference type="FunFam" id="3.10.50.10:FF:000004">
    <property type="entry name" value="Chitinase 5"/>
    <property type="match status" value="1"/>
</dbReference>
<gene>
    <name evidence="14" type="primary">Cht6</name>
    <name evidence="14" type="ORF">SK128_020321</name>
</gene>
<feature type="region of interest" description="Disordered" evidence="11">
    <location>
        <begin position="1920"/>
        <end position="2007"/>
    </location>
</feature>
<dbReference type="GO" id="GO:0008061">
    <property type="term" value="F:chitin binding"/>
    <property type="evidence" value="ECO:0007669"/>
    <property type="project" value="UniProtKB-KW"/>
</dbReference>
<dbReference type="GO" id="GO:0000272">
    <property type="term" value="P:polysaccharide catabolic process"/>
    <property type="evidence" value="ECO:0007669"/>
    <property type="project" value="UniProtKB-KW"/>
</dbReference>
<dbReference type="PROSITE" id="PS50940">
    <property type="entry name" value="CHIT_BIND_II"/>
    <property type="match status" value="2"/>
</dbReference>
<comment type="similarity">
    <text evidence="2">Belongs to the glycosyl hydrolase 18 family. Chitinase class II subfamily.</text>
</comment>
<feature type="compositionally biased region" description="Basic residues" evidence="11">
    <location>
        <begin position="1773"/>
        <end position="1785"/>
    </location>
</feature>
<evidence type="ECO:0000259" key="12">
    <source>
        <dbReference type="PROSITE" id="PS50940"/>
    </source>
</evidence>
<feature type="compositionally biased region" description="Polar residues" evidence="11">
    <location>
        <begin position="1788"/>
        <end position="1800"/>
    </location>
</feature>
<feature type="region of interest" description="Disordered" evidence="11">
    <location>
        <begin position="500"/>
        <end position="525"/>
    </location>
</feature>
<comment type="catalytic activity">
    <reaction evidence="1">
        <text>Random endo-hydrolysis of N-acetyl-beta-D-glucosaminide (1-&gt;4)-beta-linkages in chitin and chitodextrins.</text>
        <dbReference type="EC" id="3.2.1.14"/>
    </reaction>
</comment>
<feature type="domain" description="Chitin-binding type-2" evidence="12">
    <location>
        <begin position="2046"/>
        <end position="2105"/>
    </location>
</feature>
<dbReference type="InterPro" id="IPR036508">
    <property type="entry name" value="Chitin-bd_dom_sf"/>
</dbReference>
<evidence type="ECO:0000313" key="15">
    <source>
        <dbReference type="Proteomes" id="UP001381693"/>
    </source>
</evidence>
<dbReference type="GO" id="GO:0008843">
    <property type="term" value="F:endochitinase activity"/>
    <property type="evidence" value="ECO:0007669"/>
    <property type="project" value="UniProtKB-EC"/>
</dbReference>
<sequence length="2108" mass="233444">ELRDAFEDEGRKVNKGRLLLTMAVPAGQNYIDKGYDLPSLSRDLDFFNILNYDYHSAYEPNVNHHAALMAAPGTSEYEWNAQLNVDWTVKYYIKLGAEKQKLVIGLPTYGRSFTLIDGNFTDFGASADGPGEQGKYTREKGFMAFYEVCENIASHGWEVRKPYPRRIGPYAFSGNQWVGYDDEKIVARKAEYVREHDLGGIMFWSLDNDDFRGVCNGEEYPLIEAGKKALFSGLDASLNDARNLQGTGTTTAAHGSTNFLTSRTSSRGSSRTRGSSETQRNQNVSVTRDRDSFRNRDRTRLGVQQSPRTRNEHTSNLSGTQDTTSRSTQTPARGSSRFGGRNTESTTATRIERIQESPSPRLPGSPSERLQNRRRPGQSSSVFRATTPSTTTSGTTTSRTRPGGRRRPQQGGRRQQSTTTIDPLNTPSPPTTPSPVSSFTCKREGFYPNPDNCHKYYWCLDSGASGLGIVAHAFTCPSGLVFNKIIDGCDHADRAKCNTEQKSRGGTAGNTTPGSTTPIPTTTEIPTDYSYYDDYYYYDYDDQPLPDLPAPVEEVSNNVGRQFQNSAGNQFQHRNKVSEAIEEEITSEAGNLGGRTRPQYTSISRDRPQAGETSRPEAPSQQQNARGSLSRPEYTTIQRERPAAQSVPDDETASVRQTPTGERQYVTIERRRPGTTQTDGAVFEEPDYSSSTEPALEYVTLDRSRGRATSSSASTTPFSIDLRSRDSTSQRLADTTTTSRYVTLQRSRPSTTTTTTEETVDYIEEITTATSPVSGTTFRYWPISLHPSSTTLPPSSSSSKDVQKNFLHDVVSESPDHLASTPSSFFITEDLSVVDTENADDEFIPASYSPQNRSSKLSQASVSHKVSLFHKLRPVPIIDSVPQFETEEFFSQLDNLRSDHVMESILVNNRKSNDTLDFSVPIHSSSQVLFNDSLRVENSLDFQDTDISNVESVHNLIHPHVKDMTSAGKTSEVDLMNNTITKSANFVSKYSASQNDTDSVQVYFPQVDTSMISITNNKSLVTKNNDVPEAVFQFGKETLNFPLQTDHPIHIDSNITDKINHPAINPYSTSLRNESELFTNLNNNSHNTTLKSNTVISREMHQNSVAMNEESLIINKLPLNKTLHKTPNISLKTDILGFSNIIYELGDDFNKSHFEDKSFDNITDIHESKLVTHKPEEIISASAITPAITNTNRSKLIRTWARVKIRPITSSRTLRAQQRLVLDDLETPDTNNTLSLHIAHLAGENNTQKTDFMFDTTVSSEGPVSSHKLNHSTVAALSRHAKMDDTSVFLRPNIDNSDFSFSTGKTGNSSHHPMGSGAEEIFDIENVVHDNSSLQNVISVNTSSVHEPGSPQESLFPGELGAALVKDVGESLVKVKNHEPILHGTFRSLNITQVDGIDSFTVNYEDYYYYDDSVGNVISTPSNIFTDHQQVAIVPSSVATVATPPNTTIKSSFMKTPLRIKGRTIASLMRNQTQQLLKLNYKEHSIQDDISHNNDHNNYLLQNFANSSLSDNRSNDILWEKSPDPISSYDGVDTSSLSDAKNISQSLRKLPKESFEHETALYSALQKNFSKLHGTGQGREPIIPEELAVQMVMVHELSSLSNISNYSAPHDLLFSQGTVVEDGIDNFTINFEDYYYYDDLLGDVESSSPVPFTSTLASLITTSTSFIITNDTTPTTPEITTQDITSITSISTHRPMRTHTSVRGQPITAADHIIPELPKNMGDMDSFPLAVSSHISLDGASPSSFEEETVSGNIGPVSPNVLQKTNIPSRGARPPRRRVVVRKRVGINNFTEQTDSQTTGPRLRVPQPTTQQPTVPPSFGRQRTNRPDVRPNRPQLEARPTHPQSDNRRTRPHQETRLATQVEDSIPTRPQTDVRPSRPLIVPRPRPTTLPPIVVEEETIVPPEEESFTDTTIIPLTSALPSLEPLSPRPQPVTPAQTSPFPRPSPTPKVTTISPFSRPRTTRPRPVVTTPRPVVITTSQPPARSPRPSRPAPSRTPAPAQSPAPSSILSNDYYDYYYDDLDGALTGTLGQLATLTDKAILMADGSVQCYDTGYFAHPDSCKKFISCSKTVRGLVRGWVYTCPEQLVFDPVGGMCNWAEAVDCAGTNK</sequence>
<dbReference type="SUPFAM" id="SSF57625">
    <property type="entry name" value="Invertebrate chitin-binding proteins"/>
    <property type="match status" value="2"/>
</dbReference>
<accession>A0AAN9A855</accession>
<evidence type="ECO:0000259" key="13">
    <source>
        <dbReference type="PROSITE" id="PS51910"/>
    </source>
</evidence>
<dbReference type="InterPro" id="IPR029070">
    <property type="entry name" value="Chitinase_insertion_sf"/>
</dbReference>
<keyword evidence="10" id="KW-0624">Polysaccharide degradation</keyword>
<dbReference type="Pfam" id="PF01607">
    <property type="entry name" value="CBM_14"/>
    <property type="match status" value="2"/>
</dbReference>
<dbReference type="SMART" id="SM00636">
    <property type="entry name" value="Glyco_18"/>
    <property type="match status" value="1"/>
</dbReference>
<keyword evidence="15" id="KW-1185">Reference proteome</keyword>
<feature type="compositionally biased region" description="Pro residues" evidence="11">
    <location>
        <begin position="1983"/>
        <end position="2002"/>
    </location>
</feature>
<dbReference type="SUPFAM" id="SSF51445">
    <property type="entry name" value="(Trans)glycosidases"/>
    <property type="match status" value="1"/>
</dbReference>
<dbReference type="PROSITE" id="PS51910">
    <property type="entry name" value="GH18_2"/>
    <property type="match status" value="1"/>
</dbReference>
<keyword evidence="4" id="KW-0147">Chitin-binding</keyword>
<keyword evidence="6 14" id="KW-0378">Hydrolase</keyword>
<evidence type="ECO:0000256" key="8">
    <source>
        <dbReference type="ARBA" id="ARBA00023157"/>
    </source>
</evidence>
<feature type="compositionally biased region" description="Low complexity" evidence="11">
    <location>
        <begin position="386"/>
        <end position="401"/>
    </location>
</feature>